<protein>
    <submittedName>
        <fullName evidence="1">Uncharacterized protein</fullName>
    </submittedName>
</protein>
<comment type="caution">
    <text evidence="1">The sequence shown here is derived from an EMBL/GenBank/DDBJ whole genome shotgun (WGS) entry which is preliminary data.</text>
</comment>
<evidence type="ECO:0000313" key="1">
    <source>
        <dbReference type="EMBL" id="MFC5007364.1"/>
    </source>
</evidence>
<keyword evidence="2" id="KW-1185">Reference proteome</keyword>
<evidence type="ECO:0000313" key="2">
    <source>
        <dbReference type="Proteomes" id="UP001595912"/>
    </source>
</evidence>
<dbReference type="RefSeq" id="WP_380128009.1">
    <property type="nucleotide sequence ID" value="NZ_JBHSIU010000122.1"/>
</dbReference>
<accession>A0ABV9WGZ3</accession>
<reference evidence="2" key="1">
    <citation type="journal article" date="2019" name="Int. J. Syst. Evol. Microbiol.">
        <title>The Global Catalogue of Microorganisms (GCM) 10K type strain sequencing project: providing services to taxonomists for standard genome sequencing and annotation.</title>
        <authorList>
            <consortium name="The Broad Institute Genomics Platform"/>
            <consortium name="The Broad Institute Genome Sequencing Center for Infectious Disease"/>
            <person name="Wu L."/>
            <person name="Ma J."/>
        </authorList>
    </citation>
    <scope>NUCLEOTIDE SEQUENCE [LARGE SCALE GENOMIC DNA]</scope>
    <source>
        <strain evidence="2">CGMCC 4.7152</strain>
    </source>
</reference>
<dbReference type="Proteomes" id="UP001595912">
    <property type="component" value="Unassembled WGS sequence"/>
</dbReference>
<sequence length="219" mass="23900">MSLPSGTATTELLHRSASRVAAAGLTCTGGVPHFLAVSGRSRQLLDRWNGMTAGGAVARLDLTGMRHRAMLAASAQWQWWRHVTASTPTARTWTELLDRVDQDPDKYPLSRALRDYHSQSRVLAMQMHNAMPGQPWPLPLADIEAFQAGQHAYINLAWLSAVPADGLACHGGLLLQPDSDRLSDRITYLRMANAHLQQLPRDAALVAVMVTGPLLPLDS</sequence>
<name>A0ABV9WGZ3_9ACTN</name>
<proteinExistence type="predicted"/>
<gene>
    <name evidence="1" type="ORF">ACFPIJ_57335</name>
</gene>
<dbReference type="EMBL" id="JBHSIU010000122">
    <property type="protein sequence ID" value="MFC5007364.1"/>
    <property type="molecule type" value="Genomic_DNA"/>
</dbReference>
<organism evidence="1 2">
    <name type="scientific">Dactylosporangium cerinum</name>
    <dbReference type="NCBI Taxonomy" id="1434730"/>
    <lineage>
        <taxon>Bacteria</taxon>
        <taxon>Bacillati</taxon>
        <taxon>Actinomycetota</taxon>
        <taxon>Actinomycetes</taxon>
        <taxon>Micromonosporales</taxon>
        <taxon>Micromonosporaceae</taxon>
        <taxon>Dactylosporangium</taxon>
    </lineage>
</organism>